<dbReference type="Gene3D" id="3.40.50.12780">
    <property type="entry name" value="N-terminal domain of ligase-like"/>
    <property type="match status" value="1"/>
</dbReference>
<evidence type="ECO:0000313" key="5">
    <source>
        <dbReference type="Proteomes" id="UP000217895"/>
    </source>
</evidence>
<keyword evidence="1" id="KW-0547">Nucleotide-binding</keyword>
<dbReference type="Pfam" id="PF23562">
    <property type="entry name" value="AMP-binding_C_3"/>
    <property type="match status" value="1"/>
</dbReference>
<feature type="domain" description="AMP-dependent synthetase/ligase" evidence="3">
    <location>
        <begin position="25"/>
        <end position="434"/>
    </location>
</feature>
<keyword evidence="2" id="KW-0067">ATP-binding</keyword>
<keyword evidence="5" id="KW-1185">Reference proteome</keyword>
<proteinExistence type="predicted"/>
<dbReference type="Proteomes" id="UP000217895">
    <property type="component" value="Chromosome"/>
</dbReference>
<dbReference type="Pfam" id="PF00501">
    <property type="entry name" value="AMP-binding"/>
    <property type="match status" value="1"/>
</dbReference>
<dbReference type="InterPro" id="IPR000873">
    <property type="entry name" value="AMP-dep_synth/lig_dom"/>
</dbReference>
<evidence type="ECO:0000259" key="3">
    <source>
        <dbReference type="Pfam" id="PF00501"/>
    </source>
</evidence>
<dbReference type="AlphaFoldDB" id="A0A1Z4JQT8"/>
<evidence type="ECO:0000256" key="2">
    <source>
        <dbReference type="ARBA" id="ARBA00022840"/>
    </source>
</evidence>
<dbReference type="GO" id="GO:0005524">
    <property type="term" value="F:ATP binding"/>
    <property type="evidence" value="ECO:0007669"/>
    <property type="project" value="UniProtKB-KW"/>
</dbReference>
<dbReference type="InterPro" id="IPR042099">
    <property type="entry name" value="ANL_N_sf"/>
</dbReference>
<evidence type="ECO:0000256" key="1">
    <source>
        <dbReference type="ARBA" id="ARBA00022741"/>
    </source>
</evidence>
<evidence type="ECO:0000313" key="4">
    <source>
        <dbReference type="EMBL" id="BAY59070.1"/>
    </source>
</evidence>
<dbReference type="PANTHER" id="PTHR43272:SF33">
    <property type="entry name" value="AMP-BINDING DOMAIN-CONTAINING PROTEIN-RELATED"/>
    <property type="match status" value="1"/>
</dbReference>
<accession>A0A1Z4JQT8</accession>
<dbReference type="GO" id="GO:0004467">
    <property type="term" value="F:long-chain fatty acid-CoA ligase activity"/>
    <property type="evidence" value="ECO:0007669"/>
    <property type="project" value="TreeGrafter"/>
</dbReference>
<name>A0A1Z4JQT8_LEPBY</name>
<sequence length="625" mass="68907">MFGVKELTQRDHPASLLGRTLPSLLEEACALRPNATALNQWTEAGWRSLSNQEFRTKAEILALGFLNLGLVHGDRVALLMPSDVNFAISDMGCLVAGLVDVPIDLTQTLETIVLVIEQSGSKALIVANLDLLEQVLPYVEHASDLKYILIADVPEDWRSSNPQLIYSIEQVSQIADSDSQVQELYQKLSPQDLATLVYVPGEDGQWLGAMLTHENLSGNALAAFASLSRLHWGAEDIVLSFLPLTHVFARCLLYGHFYYGHTIYFSSANRVFKHLKEVQPTILATVPLLLERLYSKTMDQAERLTSRRERIALAVTLWFAKRHKLGHSRTDALLQKFVTRFGLSQWRSLFGNRLKYVLCGGAALKPELVAVFAAAGLDIYQGYGLTQASAIVSCNRDRANRAGTVGKLIEGVEVAIAPDQEILVRGAYVMRGYYQNAEGTEAAIDEQGWLHTGDLGALTADGFLQVTGQKKALFKLASGKYIAPRPIQARLKASPLVKDAIVVGAGQKGCGALIVPNLEALRNLRLADDDVTLLKHPCVQSLYQLIVDEANCHQPYWAAVKRFRLTDEAAFGTNLTKEIHLLYSESKTPLQDASDFDLQELECPVLPVEACPTFAQSLHPRFTTS</sequence>
<dbReference type="PANTHER" id="PTHR43272">
    <property type="entry name" value="LONG-CHAIN-FATTY-ACID--COA LIGASE"/>
    <property type="match status" value="1"/>
</dbReference>
<keyword evidence="4" id="KW-0436">Ligase</keyword>
<protein>
    <submittedName>
        <fullName evidence="4">AMP-dependent synthetase/ligase</fullName>
    </submittedName>
</protein>
<dbReference type="SUPFAM" id="SSF56801">
    <property type="entry name" value="Acetyl-CoA synthetase-like"/>
    <property type="match status" value="1"/>
</dbReference>
<reference evidence="4 5" key="1">
    <citation type="submission" date="2017-06" db="EMBL/GenBank/DDBJ databases">
        <title>Genome sequencing of cyanobaciteial culture collection at National Institute for Environmental Studies (NIES).</title>
        <authorList>
            <person name="Hirose Y."/>
            <person name="Shimura Y."/>
            <person name="Fujisawa T."/>
            <person name="Nakamura Y."/>
            <person name="Kawachi M."/>
        </authorList>
    </citation>
    <scope>NUCLEOTIDE SEQUENCE [LARGE SCALE GENOMIC DNA]</scope>
    <source>
        <strain evidence="4 5">NIES-2135</strain>
    </source>
</reference>
<dbReference type="GO" id="GO:0016020">
    <property type="term" value="C:membrane"/>
    <property type="evidence" value="ECO:0007669"/>
    <property type="project" value="TreeGrafter"/>
</dbReference>
<organism evidence="4 5">
    <name type="scientific">Leptolyngbya boryana NIES-2135</name>
    <dbReference type="NCBI Taxonomy" id="1973484"/>
    <lineage>
        <taxon>Bacteria</taxon>
        <taxon>Bacillati</taxon>
        <taxon>Cyanobacteriota</taxon>
        <taxon>Cyanophyceae</taxon>
        <taxon>Leptolyngbyales</taxon>
        <taxon>Leptolyngbyaceae</taxon>
        <taxon>Leptolyngbya group</taxon>
        <taxon>Leptolyngbya</taxon>
    </lineage>
</organism>
<gene>
    <name evidence="4" type="ORF">NIES2135_59460</name>
</gene>
<dbReference type="EMBL" id="AP018203">
    <property type="protein sequence ID" value="BAY59070.1"/>
    <property type="molecule type" value="Genomic_DNA"/>
</dbReference>